<dbReference type="NCBIfam" id="TIGR00231">
    <property type="entry name" value="small_GTP"/>
    <property type="match status" value="1"/>
</dbReference>
<feature type="binding site" evidence="8">
    <location>
        <position position="192"/>
    </location>
    <ligand>
        <name>Mg(2+)</name>
        <dbReference type="ChEBI" id="CHEBI:18420"/>
    </ligand>
</feature>
<dbReference type="SUPFAM" id="SSF52540">
    <property type="entry name" value="P-loop containing nucleoside triphosphate hydrolases"/>
    <property type="match status" value="1"/>
</dbReference>
<dbReference type="InterPro" id="IPR027417">
    <property type="entry name" value="P-loop_NTPase"/>
</dbReference>
<evidence type="ECO:0000256" key="1">
    <source>
        <dbReference type="ARBA" id="ARBA00007699"/>
    </source>
</evidence>
<dbReference type="NCBIfam" id="TIGR02729">
    <property type="entry name" value="Obg_CgtA"/>
    <property type="match status" value="1"/>
</dbReference>
<name>A0A7X6I9I2_9BACT</name>
<dbReference type="PROSITE" id="PS51710">
    <property type="entry name" value="G_OBG"/>
    <property type="match status" value="1"/>
</dbReference>
<feature type="region of interest" description="Disordered" evidence="9">
    <location>
        <begin position="118"/>
        <end position="143"/>
    </location>
</feature>
<comment type="function">
    <text evidence="8">An essential GTPase which binds GTP, GDP and possibly (p)ppGpp with moderate affinity, with high nucleotide exchange rates and a fairly low GTP hydrolysis rate. Plays a role in control of the cell cycle, stress response, ribosome biogenesis and in those bacteria that undergo differentiation, in morphogenesis control.</text>
</comment>
<keyword evidence="2 8" id="KW-0963">Cytoplasm</keyword>
<evidence type="ECO:0000256" key="8">
    <source>
        <dbReference type="HAMAP-Rule" id="MF_01454"/>
    </source>
</evidence>
<dbReference type="NCBIfam" id="NF008955">
    <property type="entry name" value="PRK12297.1"/>
    <property type="match status" value="1"/>
</dbReference>
<dbReference type="SUPFAM" id="SSF82051">
    <property type="entry name" value="Obg GTP-binding protein N-terminal domain"/>
    <property type="match status" value="1"/>
</dbReference>
<comment type="caution">
    <text evidence="12">The sequence shown here is derived from an EMBL/GenBank/DDBJ whole genome shotgun (WGS) entry which is preliminary data.</text>
</comment>
<feature type="binding site" evidence="8">
    <location>
        <begin position="286"/>
        <end position="289"/>
    </location>
    <ligand>
        <name>GTP</name>
        <dbReference type="ChEBI" id="CHEBI:37565"/>
    </ligand>
</feature>
<dbReference type="Proteomes" id="UP000534783">
    <property type="component" value="Unassembled WGS sequence"/>
</dbReference>
<dbReference type="RefSeq" id="WP_168057989.1">
    <property type="nucleotide sequence ID" value="NZ_VTOW01000001.1"/>
</dbReference>
<feature type="binding site" evidence="8">
    <location>
        <begin position="315"/>
        <end position="317"/>
    </location>
    <ligand>
        <name>GTP</name>
        <dbReference type="ChEBI" id="CHEBI:37565"/>
    </ligand>
</feature>
<dbReference type="Pfam" id="PF01018">
    <property type="entry name" value="GTP1_OBG"/>
    <property type="match status" value="1"/>
</dbReference>
<dbReference type="Pfam" id="PF01926">
    <property type="entry name" value="MMR_HSR1"/>
    <property type="match status" value="1"/>
</dbReference>
<evidence type="ECO:0000256" key="6">
    <source>
        <dbReference type="ARBA" id="ARBA00022842"/>
    </source>
</evidence>
<proteinExistence type="inferred from homology"/>
<evidence type="ECO:0000256" key="2">
    <source>
        <dbReference type="ARBA" id="ARBA00022490"/>
    </source>
</evidence>
<dbReference type="GO" id="GO:0042254">
    <property type="term" value="P:ribosome biogenesis"/>
    <property type="evidence" value="ECO:0007669"/>
    <property type="project" value="UniProtKB-UniRule"/>
</dbReference>
<dbReference type="HAMAP" id="MF_01454">
    <property type="entry name" value="GTPase_Obg"/>
    <property type="match status" value="1"/>
</dbReference>
<keyword evidence="5 8" id="KW-0378">Hydrolase</keyword>
<keyword evidence="7 8" id="KW-0342">GTP-binding</keyword>
<evidence type="ECO:0000256" key="7">
    <source>
        <dbReference type="ARBA" id="ARBA00023134"/>
    </source>
</evidence>
<dbReference type="InterPro" id="IPR031167">
    <property type="entry name" value="G_OBG"/>
</dbReference>
<feature type="binding site" evidence="8">
    <location>
        <position position="172"/>
    </location>
    <ligand>
        <name>Mg(2+)</name>
        <dbReference type="ChEBI" id="CHEBI:18420"/>
    </ligand>
</feature>
<dbReference type="Gene3D" id="3.40.50.300">
    <property type="entry name" value="P-loop containing nucleotide triphosphate hydrolases"/>
    <property type="match status" value="1"/>
</dbReference>
<dbReference type="EMBL" id="VTOW01000001">
    <property type="protein sequence ID" value="NKE69701.1"/>
    <property type="molecule type" value="Genomic_DNA"/>
</dbReference>
<feature type="binding site" evidence="8">
    <location>
        <begin position="190"/>
        <end position="194"/>
    </location>
    <ligand>
        <name>GTP</name>
        <dbReference type="ChEBI" id="CHEBI:37565"/>
    </ligand>
</feature>
<dbReference type="CDD" id="cd01898">
    <property type="entry name" value="Obg"/>
    <property type="match status" value="1"/>
</dbReference>
<dbReference type="FunFam" id="2.70.210.12:FF:000001">
    <property type="entry name" value="GTPase Obg"/>
    <property type="match status" value="1"/>
</dbReference>
<evidence type="ECO:0000256" key="9">
    <source>
        <dbReference type="SAM" id="MobiDB-lite"/>
    </source>
</evidence>
<evidence type="ECO:0000313" key="13">
    <source>
        <dbReference type="Proteomes" id="UP000534783"/>
    </source>
</evidence>
<dbReference type="GO" id="GO:0043022">
    <property type="term" value="F:ribosome binding"/>
    <property type="evidence" value="ECO:0007669"/>
    <property type="project" value="UniProtKB-ARBA"/>
</dbReference>
<sequence length="353" mass="38300">MFIDQVKIYVKAGDGGDGCVSFRREKYVPRGGPDGGDGGKGGDVFLEASPELSTLIDLRYQQHYMVKRAENGSGQNRSGKNSPDLIIPVPVGTTVRDAQTDEPIADLTEVGQRALIVRGGRGGRGNSHFKSPTRQAPRIAEPGQKGEERWLQLELKLLADVGLVGLPNAGKSTLISVISAARPKIADYPFTTLEPNLGVVTWGGTRNQEYHFTVADIPGLIEGAHEGKGLGIQFLKHIERTLLLLHLVDVSEMGTEDPLHDFEVVRAELSSYHQTLAEKPFIVAATKIDAAGEGEKKERLRRYCKQKKIPFFEISAATGKGIKPLIRTLGNQVELLRKTRAAPPAAADGESIP</sequence>
<reference evidence="12 13" key="1">
    <citation type="journal article" date="2020" name="Nature">
        <title>Bacterial chemolithoautotrophy via manganese oxidation.</title>
        <authorList>
            <person name="Yu H."/>
            <person name="Leadbetter J.R."/>
        </authorList>
    </citation>
    <scope>NUCLEOTIDE SEQUENCE [LARGE SCALE GENOMIC DNA]</scope>
    <source>
        <strain evidence="12 13">Mn-1</strain>
    </source>
</reference>
<dbReference type="PROSITE" id="PS00905">
    <property type="entry name" value="GTP1_OBG"/>
    <property type="match status" value="1"/>
</dbReference>
<dbReference type="AlphaFoldDB" id="A0A7X6I9I2"/>
<evidence type="ECO:0000256" key="3">
    <source>
        <dbReference type="ARBA" id="ARBA00022723"/>
    </source>
</evidence>
<dbReference type="PIRSF" id="PIRSF002401">
    <property type="entry name" value="GTP_bd_Obg/CgtA"/>
    <property type="match status" value="1"/>
</dbReference>
<evidence type="ECO:0000313" key="12">
    <source>
        <dbReference type="EMBL" id="NKE69701.1"/>
    </source>
</evidence>
<feature type="binding site" evidence="8">
    <location>
        <begin position="216"/>
        <end position="219"/>
    </location>
    <ligand>
        <name>GTP</name>
        <dbReference type="ChEBI" id="CHEBI:37565"/>
    </ligand>
</feature>
<dbReference type="PANTHER" id="PTHR11702:SF31">
    <property type="entry name" value="MITOCHONDRIAL RIBOSOME-ASSOCIATED GTPASE 2"/>
    <property type="match status" value="1"/>
</dbReference>
<evidence type="ECO:0000256" key="4">
    <source>
        <dbReference type="ARBA" id="ARBA00022741"/>
    </source>
</evidence>
<feature type="domain" description="OBG-type G" evidence="10">
    <location>
        <begin position="159"/>
        <end position="334"/>
    </location>
</feature>
<keyword evidence="3 8" id="KW-0479">Metal-binding</keyword>
<dbReference type="NCBIfam" id="NF008956">
    <property type="entry name" value="PRK12299.1"/>
    <property type="match status" value="1"/>
</dbReference>
<protein>
    <recommendedName>
        <fullName evidence="8">GTPase Obg</fullName>
        <ecNumber evidence="8">3.6.5.-</ecNumber>
    </recommendedName>
    <alternativeName>
        <fullName evidence="8">GTP-binding protein Obg</fullName>
    </alternativeName>
</protein>
<comment type="similarity">
    <text evidence="1 8">Belongs to the TRAFAC class OBG-HflX-like GTPase superfamily. OBG GTPase family.</text>
</comment>
<keyword evidence="4 8" id="KW-0547">Nucleotide-binding</keyword>
<feature type="domain" description="Obg" evidence="11">
    <location>
        <begin position="1"/>
        <end position="158"/>
    </location>
</feature>
<dbReference type="Gene3D" id="2.70.210.12">
    <property type="entry name" value="GTP1/OBG domain"/>
    <property type="match status" value="1"/>
</dbReference>
<dbReference type="PANTHER" id="PTHR11702">
    <property type="entry name" value="DEVELOPMENTALLY REGULATED GTP-BINDING PROTEIN-RELATED"/>
    <property type="match status" value="1"/>
</dbReference>
<keyword evidence="13" id="KW-1185">Reference proteome</keyword>
<comment type="subcellular location">
    <subcellularLocation>
        <location evidence="8">Cytoplasm</location>
    </subcellularLocation>
</comment>
<feature type="binding site" evidence="8">
    <location>
        <begin position="165"/>
        <end position="172"/>
    </location>
    <ligand>
        <name>GTP</name>
        <dbReference type="ChEBI" id="CHEBI:37565"/>
    </ligand>
</feature>
<dbReference type="InterPro" id="IPR006169">
    <property type="entry name" value="GTP1_OBG_dom"/>
</dbReference>
<dbReference type="InterPro" id="IPR006073">
    <property type="entry name" value="GTP-bd"/>
</dbReference>
<dbReference type="InterPro" id="IPR014100">
    <property type="entry name" value="GTP-bd_Obg/CgtA"/>
</dbReference>
<keyword evidence="6 8" id="KW-0460">Magnesium</keyword>
<evidence type="ECO:0000256" key="5">
    <source>
        <dbReference type="ARBA" id="ARBA00022801"/>
    </source>
</evidence>
<dbReference type="GO" id="GO:0003924">
    <property type="term" value="F:GTPase activity"/>
    <property type="evidence" value="ECO:0007669"/>
    <property type="project" value="UniProtKB-UniRule"/>
</dbReference>
<evidence type="ECO:0000259" key="11">
    <source>
        <dbReference type="PROSITE" id="PS51883"/>
    </source>
</evidence>
<dbReference type="PRINTS" id="PR00326">
    <property type="entry name" value="GTP1OBG"/>
</dbReference>
<dbReference type="GO" id="GO:0000287">
    <property type="term" value="F:magnesium ion binding"/>
    <property type="evidence" value="ECO:0007669"/>
    <property type="project" value="InterPro"/>
</dbReference>
<dbReference type="InterPro" id="IPR036726">
    <property type="entry name" value="GTP1_OBG_dom_sf"/>
</dbReference>
<comment type="subunit">
    <text evidence="8">Monomer.</text>
</comment>
<dbReference type="InterPro" id="IPR045086">
    <property type="entry name" value="OBG_GTPase"/>
</dbReference>
<organism evidence="12 13">
    <name type="scientific">Candidatus Manganitrophus noduliformans</name>
    <dbReference type="NCBI Taxonomy" id="2606439"/>
    <lineage>
        <taxon>Bacteria</taxon>
        <taxon>Pseudomonadati</taxon>
        <taxon>Nitrospirota</taxon>
        <taxon>Nitrospiria</taxon>
        <taxon>Candidatus Troglogloeales</taxon>
        <taxon>Candidatus Manganitrophaceae</taxon>
        <taxon>Candidatus Manganitrophus</taxon>
    </lineage>
</organism>
<dbReference type="NCBIfam" id="NF008954">
    <property type="entry name" value="PRK12296.1"/>
    <property type="match status" value="1"/>
</dbReference>
<comment type="cofactor">
    <cofactor evidence="8">
        <name>Mg(2+)</name>
        <dbReference type="ChEBI" id="CHEBI:18420"/>
    </cofactor>
</comment>
<dbReference type="InterPro" id="IPR006074">
    <property type="entry name" value="GTP1-OBG_CS"/>
</dbReference>
<evidence type="ECO:0000259" key="10">
    <source>
        <dbReference type="PROSITE" id="PS51710"/>
    </source>
</evidence>
<dbReference type="GO" id="GO:0005525">
    <property type="term" value="F:GTP binding"/>
    <property type="evidence" value="ECO:0007669"/>
    <property type="project" value="UniProtKB-UniRule"/>
</dbReference>
<dbReference type="InterPro" id="IPR005225">
    <property type="entry name" value="Small_GTP-bd"/>
</dbReference>
<accession>A0A7X6I9I2</accession>
<dbReference type="PROSITE" id="PS51883">
    <property type="entry name" value="OBG"/>
    <property type="match status" value="1"/>
</dbReference>
<gene>
    <name evidence="12" type="primary">obgE</name>
    <name evidence="8" type="synonym">obg</name>
    <name evidence="12" type="ORF">MNODULE_02930</name>
</gene>
<dbReference type="GO" id="GO:0005737">
    <property type="term" value="C:cytoplasm"/>
    <property type="evidence" value="ECO:0007669"/>
    <property type="project" value="UniProtKB-SubCell"/>
</dbReference>
<dbReference type="EC" id="3.6.5.-" evidence="8"/>